<evidence type="ECO:0008006" key="3">
    <source>
        <dbReference type="Google" id="ProtNLM"/>
    </source>
</evidence>
<dbReference type="Proteomes" id="UP001596071">
    <property type="component" value="Unassembled WGS sequence"/>
</dbReference>
<dbReference type="PROSITE" id="PS51257">
    <property type="entry name" value="PROKAR_LIPOPROTEIN"/>
    <property type="match status" value="1"/>
</dbReference>
<comment type="caution">
    <text evidence="1">The sequence shown here is derived from an EMBL/GenBank/DDBJ whole genome shotgun (WGS) entry which is preliminary data.</text>
</comment>
<keyword evidence="2" id="KW-1185">Reference proteome</keyword>
<gene>
    <name evidence="1" type="ORF">ACFPTP_05525</name>
</gene>
<evidence type="ECO:0000313" key="1">
    <source>
        <dbReference type="EMBL" id="MFC5602672.1"/>
    </source>
</evidence>
<proteinExistence type="predicted"/>
<organism evidence="1 2">
    <name type="scientific">Sporosarcina koreensis</name>
    <dbReference type="NCBI Taxonomy" id="334735"/>
    <lineage>
        <taxon>Bacteria</taxon>
        <taxon>Bacillati</taxon>
        <taxon>Bacillota</taxon>
        <taxon>Bacilli</taxon>
        <taxon>Bacillales</taxon>
        <taxon>Caryophanaceae</taxon>
        <taxon>Sporosarcina</taxon>
    </lineage>
</organism>
<reference evidence="2" key="1">
    <citation type="journal article" date="2019" name="Int. J. Syst. Evol. Microbiol.">
        <title>The Global Catalogue of Microorganisms (GCM) 10K type strain sequencing project: providing services to taxonomists for standard genome sequencing and annotation.</title>
        <authorList>
            <consortium name="The Broad Institute Genomics Platform"/>
            <consortium name="The Broad Institute Genome Sequencing Center for Infectious Disease"/>
            <person name="Wu L."/>
            <person name="Ma J."/>
        </authorList>
    </citation>
    <scope>NUCLEOTIDE SEQUENCE [LARGE SCALE GENOMIC DNA]</scope>
    <source>
        <strain evidence="2">KACC 11299</strain>
    </source>
</reference>
<dbReference type="EMBL" id="JBHSNP010000010">
    <property type="protein sequence ID" value="MFC5602672.1"/>
    <property type="molecule type" value="Genomic_DNA"/>
</dbReference>
<accession>A0ABW0TVA9</accession>
<evidence type="ECO:0000313" key="2">
    <source>
        <dbReference type="Proteomes" id="UP001596071"/>
    </source>
</evidence>
<sequence length="173" mass="19375">MLKYKGICYLLLTMFVILLSGCNSEGKFVQATYFLPLQGESQTWSLTGYEIMITPDDFKAGNGILKMKTEEESLADFYQNATHVVINGKDTKVHGNIVTYSSPKADDGMDIREMPTGAIAGPNYINANGDPISLKEIDAIYMVVEWRDVSTGEYSKEKIELYVKSDKENTFLK</sequence>
<protein>
    <recommendedName>
        <fullName evidence="3">Lipoprotein</fullName>
    </recommendedName>
</protein>
<dbReference type="RefSeq" id="WP_381442839.1">
    <property type="nucleotide sequence ID" value="NZ_JBHSNP010000010.1"/>
</dbReference>
<name>A0ABW0TVA9_9BACL</name>